<dbReference type="EMBL" id="FLRE01000171">
    <property type="protein sequence ID" value="SBT44092.1"/>
    <property type="molecule type" value="Genomic_DNA"/>
</dbReference>
<protein>
    <submittedName>
        <fullName evidence="1">Uncharacterized protein</fullName>
    </submittedName>
</protein>
<sequence length="99" mass="11926">MSPPPLPHVWQIVTYARERVKSVRLYEYAYRLLFRVLVEYLHEWQMSSIQRIIRWFLPAVANLPLSSLRKAWELNLTHPNASTWRISEKVSHILIHTYI</sequence>
<dbReference type="Proteomes" id="UP000078550">
    <property type="component" value="Unassembled WGS sequence"/>
</dbReference>
<keyword evidence="4" id="KW-1185">Reference proteome</keyword>
<evidence type="ECO:0000313" key="2">
    <source>
        <dbReference type="EMBL" id="SBT44092.1"/>
    </source>
</evidence>
<dbReference type="EMBL" id="FLRD01000086">
    <property type="protein sequence ID" value="SBT35863.1"/>
    <property type="molecule type" value="Genomic_DNA"/>
</dbReference>
<gene>
    <name evidence="1" type="ORF">POVWA1_029630</name>
    <name evidence="2" type="ORF">POVWA2_047320</name>
</gene>
<name>A0A1A8YVZ6_PLAOA</name>
<evidence type="ECO:0000313" key="1">
    <source>
        <dbReference type="EMBL" id="SBT35863.1"/>
    </source>
</evidence>
<reference evidence="1" key="2">
    <citation type="submission" date="2016-05" db="EMBL/GenBank/DDBJ databases">
        <authorList>
            <person name="Lavstsen T."/>
            <person name="Jespersen J.S."/>
        </authorList>
    </citation>
    <scope>NUCLEOTIDE SEQUENCE [LARGE SCALE GENOMIC DNA]</scope>
</reference>
<accession>A0A1A8YVZ6</accession>
<reference evidence="3 4" key="1">
    <citation type="submission" date="2016-05" db="EMBL/GenBank/DDBJ databases">
        <authorList>
            <person name="Naeem Raeece"/>
        </authorList>
    </citation>
    <scope>NUCLEOTIDE SEQUENCE [LARGE SCALE GENOMIC DNA]</scope>
</reference>
<evidence type="ECO:0000313" key="3">
    <source>
        <dbReference type="Proteomes" id="UP000078550"/>
    </source>
</evidence>
<organism evidence="1 4">
    <name type="scientific">Plasmodium ovale wallikeri</name>
    <dbReference type="NCBI Taxonomy" id="864142"/>
    <lineage>
        <taxon>Eukaryota</taxon>
        <taxon>Sar</taxon>
        <taxon>Alveolata</taxon>
        <taxon>Apicomplexa</taxon>
        <taxon>Aconoidasida</taxon>
        <taxon>Haemosporida</taxon>
        <taxon>Plasmodiidae</taxon>
        <taxon>Plasmodium</taxon>
        <taxon>Plasmodium (Plasmodium)</taxon>
    </lineage>
</organism>
<proteinExistence type="predicted"/>
<dbReference type="Proteomes" id="UP000078555">
    <property type="component" value="Unassembled WGS sequence"/>
</dbReference>
<evidence type="ECO:0000313" key="4">
    <source>
        <dbReference type="Proteomes" id="UP000078555"/>
    </source>
</evidence>
<dbReference type="AlphaFoldDB" id="A0A1A8YVZ6"/>